<comment type="caution">
    <text evidence="2">The sequence shown here is derived from an EMBL/GenBank/DDBJ whole genome shotgun (WGS) entry which is preliminary data.</text>
</comment>
<sequence length="116" mass="11757">MKDVLGFVVLLVGGIITASVGAVAHRGFPPFGVVLCVLMVALGAVFARTWLGWAGLGLYAGAWMTMTFVWALEGPGGSVLIVQDALGVGWLAGGAIAIVAASVMPSRLLVGAHGPR</sequence>
<keyword evidence="3" id="KW-1185">Reference proteome</keyword>
<gene>
    <name evidence="2" type="ORF">QQX02_03525</name>
</gene>
<evidence type="ECO:0000256" key="1">
    <source>
        <dbReference type="SAM" id="Phobius"/>
    </source>
</evidence>
<feature type="transmembrane region" description="Helical" evidence="1">
    <location>
        <begin position="31"/>
        <end position="51"/>
    </location>
</feature>
<evidence type="ECO:0000313" key="2">
    <source>
        <dbReference type="EMBL" id="MDN4479993.1"/>
    </source>
</evidence>
<accession>A0ABT8GEX8</accession>
<dbReference type="EMBL" id="JAUHQA010000001">
    <property type="protein sequence ID" value="MDN4479993.1"/>
    <property type="molecule type" value="Genomic_DNA"/>
</dbReference>
<dbReference type="RefSeq" id="WP_301141252.1">
    <property type="nucleotide sequence ID" value="NZ_JAUHQA010000001.1"/>
</dbReference>
<feature type="transmembrane region" description="Helical" evidence="1">
    <location>
        <begin position="58"/>
        <end position="82"/>
    </location>
</feature>
<protein>
    <submittedName>
        <fullName evidence="2">Uncharacterized protein</fullName>
    </submittedName>
</protein>
<keyword evidence="1" id="KW-0472">Membrane</keyword>
<keyword evidence="1" id="KW-0812">Transmembrane</keyword>
<evidence type="ECO:0000313" key="3">
    <source>
        <dbReference type="Proteomes" id="UP001172708"/>
    </source>
</evidence>
<reference evidence="2" key="1">
    <citation type="submission" date="2023-06" db="EMBL/GenBank/DDBJ databases">
        <title>Egi l300058.</title>
        <authorList>
            <person name="Gao L."/>
            <person name="Fang B.-Z."/>
            <person name="Li W.-J."/>
        </authorList>
    </citation>
    <scope>NUCLEOTIDE SEQUENCE</scope>
    <source>
        <strain evidence="2">EGI L300058</strain>
    </source>
</reference>
<dbReference type="Proteomes" id="UP001172708">
    <property type="component" value="Unassembled WGS sequence"/>
</dbReference>
<name>A0ABT8GEX8_9MICO</name>
<organism evidence="2 3">
    <name type="scientific">Demequina muriae</name>
    <dbReference type="NCBI Taxonomy" id="3051664"/>
    <lineage>
        <taxon>Bacteria</taxon>
        <taxon>Bacillati</taxon>
        <taxon>Actinomycetota</taxon>
        <taxon>Actinomycetes</taxon>
        <taxon>Micrococcales</taxon>
        <taxon>Demequinaceae</taxon>
        <taxon>Demequina</taxon>
    </lineage>
</organism>
<keyword evidence="1" id="KW-1133">Transmembrane helix</keyword>
<proteinExistence type="predicted"/>
<feature type="transmembrane region" description="Helical" evidence="1">
    <location>
        <begin position="88"/>
        <end position="110"/>
    </location>
</feature>